<dbReference type="Pfam" id="PF04188">
    <property type="entry name" value="Mannosyl_trans2"/>
    <property type="match status" value="1"/>
</dbReference>
<evidence type="ECO:0000256" key="2">
    <source>
        <dbReference type="ARBA" id="ARBA00004687"/>
    </source>
</evidence>
<keyword evidence="9 12" id="KW-0256">Endoplasmic reticulum</keyword>
<evidence type="ECO:0000256" key="11">
    <source>
        <dbReference type="ARBA" id="ARBA00023136"/>
    </source>
</evidence>
<evidence type="ECO:0000256" key="5">
    <source>
        <dbReference type="ARBA" id="ARBA00022502"/>
    </source>
</evidence>
<comment type="subcellular location">
    <subcellularLocation>
        <location evidence="1 12">Endoplasmic reticulum membrane</location>
        <topology evidence="1 12">Multi-pass membrane protein</topology>
    </subcellularLocation>
</comment>
<evidence type="ECO:0000313" key="14">
    <source>
        <dbReference type="Proteomes" id="UP000298030"/>
    </source>
</evidence>
<dbReference type="GO" id="GO:0031501">
    <property type="term" value="C:mannosyltransferase complex"/>
    <property type="evidence" value="ECO:0007669"/>
    <property type="project" value="TreeGrafter"/>
</dbReference>
<keyword evidence="10 12" id="KW-1133">Transmembrane helix</keyword>
<evidence type="ECO:0000256" key="3">
    <source>
        <dbReference type="ARBA" id="ARBA00008698"/>
    </source>
</evidence>
<protein>
    <recommendedName>
        <fullName evidence="4 12">GPI mannosyltransferase 2</fullName>
        <ecNumber evidence="12">2.4.1.-</ecNumber>
    </recommendedName>
</protein>
<evidence type="ECO:0000256" key="12">
    <source>
        <dbReference type="RuleBase" id="RU363112"/>
    </source>
</evidence>
<feature type="transmembrane region" description="Helical" evidence="12">
    <location>
        <begin position="93"/>
        <end position="116"/>
    </location>
</feature>
<dbReference type="Proteomes" id="UP000298030">
    <property type="component" value="Unassembled WGS sequence"/>
</dbReference>
<dbReference type="GO" id="GO:0000009">
    <property type="term" value="F:alpha-1,6-mannosyltransferase activity"/>
    <property type="evidence" value="ECO:0007669"/>
    <property type="project" value="InterPro"/>
</dbReference>
<feature type="transmembrane region" description="Helical" evidence="12">
    <location>
        <begin position="246"/>
        <end position="264"/>
    </location>
</feature>
<dbReference type="PANTHER" id="PTHR12468">
    <property type="entry name" value="GPI MANNOSYLTRANSFERASE 2"/>
    <property type="match status" value="1"/>
</dbReference>
<accession>A0A4Y7TTP4</accession>
<comment type="function">
    <text evidence="12">Mannosyltransferase involved in glycosylphosphatidylinositol-anchor biosynthesis.</text>
</comment>
<sequence length="383" mass="43062">MFLLLILRALASFVPKFDDAADSVLERWDVLHFNAVAQNGYIYEHQFAFLPALPTILHYLDLFPTSVFISVISLDAIRVLYGLSYILLRSPDLARIVTVLALLPSSPVTFFLAPYTEPFFTYLSYRGMFFCARSQWSKASIAFALAACFRSNGVFLAGFILWGMLIAPLKRPDASKIVYATLLSALVFAPFVYHNYTGYISFCVANPGTRPAWCNNALPLVYTHAQAKYWNNGLFKYWTPQQLPNILLGLPPIVLIYSFGYWHLKTVLPTFLAPTPASPRTAEAASPFASPVLTPHVLHAIFTASLLLFASHTQITLRLAASMPVVYWAAAWLWTHTNSQASSEGKNLEHQCKYRTWAKVWVYWSVVWSSVSIVLWVAFLPPA</sequence>
<proteinExistence type="inferred from homology"/>
<feature type="transmembrane region" description="Helical" evidence="12">
    <location>
        <begin position="62"/>
        <end position="81"/>
    </location>
</feature>
<dbReference type="UniPathway" id="UPA00196"/>
<keyword evidence="6 12" id="KW-0328">Glycosyltransferase</keyword>
<evidence type="ECO:0000256" key="6">
    <source>
        <dbReference type="ARBA" id="ARBA00022676"/>
    </source>
</evidence>
<dbReference type="GO" id="GO:0005789">
    <property type="term" value="C:endoplasmic reticulum membrane"/>
    <property type="evidence" value="ECO:0007669"/>
    <property type="project" value="UniProtKB-SubCell"/>
</dbReference>
<keyword evidence="11 12" id="KW-0472">Membrane</keyword>
<organism evidence="13 14">
    <name type="scientific">Coprinellus micaceus</name>
    <name type="common">Glistening ink-cap mushroom</name>
    <name type="synonym">Coprinus micaceus</name>
    <dbReference type="NCBI Taxonomy" id="71717"/>
    <lineage>
        <taxon>Eukaryota</taxon>
        <taxon>Fungi</taxon>
        <taxon>Dikarya</taxon>
        <taxon>Basidiomycota</taxon>
        <taxon>Agaricomycotina</taxon>
        <taxon>Agaricomycetes</taxon>
        <taxon>Agaricomycetidae</taxon>
        <taxon>Agaricales</taxon>
        <taxon>Agaricineae</taxon>
        <taxon>Psathyrellaceae</taxon>
        <taxon>Coprinellus</taxon>
    </lineage>
</organism>
<keyword evidence="5 12" id="KW-0337">GPI-anchor biosynthesis</keyword>
<dbReference type="AlphaFoldDB" id="A0A4Y7TTP4"/>
<feature type="transmembrane region" description="Helical" evidence="12">
    <location>
        <begin position="136"/>
        <end position="165"/>
    </location>
</feature>
<evidence type="ECO:0000256" key="1">
    <source>
        <dbReference type="ARBA" id="ARBA00004477"/>
    </source>
</evidence>
<feature type="transmembrane region" description="Helical" evidence="12">
    <location>
        <begin position="177"/>
        <end position="196"/>
    </location>
</feature>
<dbReference type="STRING" id="71717.A0A4Y7TTP4"/>
<evidence type="ECO:0000256" key="7">
    <source>
        <dbReference type="ARBA" id="ARBA00022679"/>
    </source>
</evidence>
<keyword evidence="7 12" id="KW-0808">Transferase</keyword>
<evidence type="ECO:0000256" key="8">
    <source>
        <dbReference type="ARBA" id="ARBA00022692"/>
    </source>
</evidence>
<feature type="transmembrane region" description="Helical" evidence="12">
    <location>
        <begin position="356"/>
        <end position="379"/>
    </location>
</feature>
<dbReference type="EMBL" id="QPFP01000004">
    <property type="protein sequence ID" value="TEB37555.1"/>
    <property type="molecule type" value="Genomic_DNA"/>
</dbReference>
<keyword evidence="14" id="KW-1185">Reference proteome</keyword>
<gene>
    <name evidence="13" type="ORF">FA13DRAFT_1621621</name>
</gene>
<dbReference type="PANTHER" id="PTHR12468:SF2">
    <property type="entry name" value="GPI MANNOSYLTRANSFERASE 2"/>
    <property type="match status" value="1"/>
</dbReference>
<keyword evidence="8 12" id="KW-0812">Transmembrane</keyword>
<comment type="pathway">
    <text evidence="2 12">Glycolipid biosynthesis; glycosylphosphatidylinositol-anchor biosynthesis.</text>
</comment>
<evidence type="ECO:0000256" key="4">
    <source>
        <dbReference type="ARBA" id="ARBA00013795"/>
    </source>
</evidence>
<dbReference type="InterPro" id="IPR007315">
    <property type="entry name" value="PIG-V/Gpi18"/>
</dbReference>
<dbReference type="GO" id="GO:0004376">
    <property type="term" value="F:GPI mannosyltransferase activity"/>
    <property type="evidence" value="ECO:0007669"/>
    <property type="project" value="InterPro"/>
</dbReference>
<name>A0A4Y7TTP4_COPMI</name>
<comment type="caution">
    <text evidence="12">Lacks conserved residue(s) required for the propagation of feature annotation.</text>
</comment>
<comment type="caution">
    <text evidence="13">The sequence shown here is derived from an EMBL/GenBank/DDBJ whole genome shotgun (WGS) entry which is preliminary data.</text>
</comment>
<dbReference type="EC" id="2.4.1.-" evidence="12"/>
<reference evidence="13 14" key="1">
    <citation type="journal article" date="2019" name="Nat. Ecol. Evol.">
        <title>Megaphylogeny resolves global patterns of mushroom evolution.</title>
        <authorList>
            <person name="Varga T."/>
            <person name="Krizsan K."/>
            <person name="Foldi C."/>
            <person name="Dima B."/>
            <person name="Sanchez-Garcia M."/>
            <person name="Sanchez-Ramirez S."/>
            <person name="Szollosi G.J."/>
            <person name="Szarkandi J.G."/>
            <person name="Papp V."/>
            <person name="Albert L."/>
            <person name="Andreopoulos W."/>
            <person name="Angelini C."/>
            <person name="Antonin V."/>
            <person name="Barry K.W."/>
            <person name="Bougher N.L."/>
            <person name="Buchanan P."/>
            <person name="Buyck B."/>
            <person name="Bense V."/>
            <person name="Catcheside P."/>
            <person name="Chovatia M."/>
            <person name="Cooper J."/>
            <person name="Damon W."/>
            <person name="Desjardin D."/>
            <person name="Finy P."/>
            <person name="Geml J."/>
            <person name="Haridas S."/>
            <person name="Hughes K."/>
            <person name="Justo A."/>
            <person name="Karasinski D."/>
            <person name="Kautmanova I."/>
            <person name="Kiss B."/>
            <person name="Kocsube S."/>
            <person name="Kotiranta H."/>
            <person name="LaButti K.M."/>
            <person name="Lechner B.E."/>
            <person name="Liimatainen K."/>
            <person name="Lipzen A."/>
            <person name="Lukacs Z."/>
            <person name="Mihaltcheva S."/>
            <person name="Morgado L.N."/>
            <person name="Niskanen T."/>
            <person name="Noordeloos M.E."/>
            <person name="Ohm R.A."/>
            <person name="Ortiz-Santana B."/>
            <person name="Ovrebo C."/>
            <person name="Racz N."/>
            <person name="Riley R."/>
            <person name="Savchenko A."/>
            <person name="Shiryaev A."/>
            <person name="Soop K."/>
            <person name="Spirin V."/>
            <person name="Szebenyi C."/>
            <person name="Tomsovsky M."/>
            <person name="Tulloss R.E."/>
            <person name="Uehling J."/>
            <person name="Grigoriev I.V."/>
            <person name="Vagvolgyi C."/>
            <person name="Papp T."/>
            <person name="Martin F.M."/>
            <person name="Miettinen O."/>
            <person name="Hibbett D.S."/>
            <person name="Nagy L.G."/>
        </authorList>
    </citation>
    <scope>NUCLEOTIDE SEQUENCE [LARGE SCALE GENOMIC DNA]</scope>
    <source>
        <strain evidence="13 14">FP101781</strain>
    </source>
</reference>
<dbReference type="OrthoDB" id="10252502at2759"/>
<evidence type="ECO:0000313" key="13">
    <source>
        <dbReference type="EMBL" id="TEB37555.1"/>
    </source>
</evidence>
<dbReference type="GO" id="GO:0006506">
    <property type="term" value="P:GPI anchor biosynthetic process"/>
    <property type="evidence" value="ECO:0007669"/>
    <property type="project" value="UniProtKB-UniPathway"/>
</dbReference>
<evidence type="ECO:0000256" key="9">
    <source>
        <dbReference type="ARBA" id="ARBA00022824"/>
    </source>
</evidence>
<comment type="similarity">
    <text evidence="3 12">Belongs to the PIGV family.</text>
</comment>
<evidence type="ECO:0000256" key="10">
    <source>
        <dbReference type="ARBA" id="ARBA00022989"/>
    </source>
</evidence>